<evidence type="ECO:0000256" key="5">
    <source>
        <dbReference type="PIRSR" id="PIRSR000077-4"/>
    </source>
</evidence>
<keyword evidence="3 5" id="KW-1015">Disulfide bond</keyword>
<proteinExistence type="predicted"/>
<dbReference type="InterPro" id="IPR036249">
    <property type="entry name" value="Thioredoxin-like_sf"/>
</dbReference>
<dbReference type="GO" id="GO:0005737">
    <property type="term" value="C:cytoplasm"/>
    <property type="evidence" value="ECO:0007669"/>
    <property type="project" value="TreeGrafter"/>
</dbReference>
<feature type="domain" description="Thioredoxin" evidence="6">
    <location>
        <begin position="1"/>
        <end position="91"/>
    </location>
</feature>
<dbReference type="KEGG" id="afg:AFULGI_00005910"/>
<dbReference type="PIRSF" id="PIRSF000077">
    <property type="entry name" value="Thioredoxin"/>
    <property type="match status" value="1"/>
</dbReference>
<dbReference type="Pfam" id="PF00085">
    <property type="entry name" value="Thioredoxin"/>
    <property type="match status" value="1"/>
</dbReference>
<evidence type="ECO:0000256" key="3">
    <source>
        <dbReference type="ARBA" id="ARBA00023157"/>
    </source>
</evidence>
<feature type="disulfide bond" description="Redox-active" evidence="5">
    <location>
        <begin position="16"/>
        <end position="19"/>
    </location>
</feature>
<organism evidence="7 8">
    <name type="scientific">Archaeoglobus fulgidus DSM 8774</name>
    <dbReference type="NCBI Taxonomy" id="1344584"/>
    <lineage>
        <taxon>Archaea</taxon>
        <taxon>Methanobacteriati</taxon>
        <taxon>Methanobacteriota</taxon>
        <taxon>Archaeoglobi</taxon>
        <taxon>Archaeoglobales</taxon>
        <taxon>Archaeoglobaceae</taxon>
        <taxon>Archaeoglobus</taxon>
    </lineage>
</organism>
<dbReference type="Gene3D" id="3.40.30.10">
    <property type="entry name" value="Glutaredoxin"/>
    <property type="match status" value="1"/>
</dbReference>
<evidence type="ECO:0000256" key="2">
    <source>
        <dbReference type="ARBA" id="ARBA00022982"/>
    </source>
</evidence>
<sequence>MRENESVIVEFWAEWCAPCKKLKPIIDRLAEEFSEIVFARFNVAEGSQIPNRYGVSAIPTLIFFRNGKPVDVVIGVMPENELRRKVEEFLEIWR</sequence>
<dbReference type="PANTHER" id="PTHR45663">
    <property type="entry name" value="GEO12009P1"/>
    <property type="match status" value="1"/>
</dbReference>
<dbReference type="PROSITE" id="PS00194">
    <property type="entry name" value="THIOREDOXIN_1"/>
    <property type="match status" value="1"/>
</dbReference>
<evidence type="ECO:0000259" key="6">
    <source>
        <dbReference type="PROSITE" id="PS51352"/>
    </source>
</evidence>
<keyword evidence="4 5" id="KW-0676">Redox-active center</keyword>
<dbReference type="GO" id="GO:0015035">
    <property type="term" value="F:protein-disulfide reductase activity"/>
    <property type="evidence" value="ECO:0007669"/>
    <property type="project" value="InterPro"/>
</dbReference>
<dbReference type="PROSITE" id="PS51352">
    <property type="entry name" value="THIOREDOXIN_2"/>
    <property type="match status" value="1"/>
</dbReference>
<gene>
    <name evidence="7" type="ORF">AFULGI_00005910</name>
</gene>
<dbReference type="PRINTS" id="PR00421">
    <property type="entry name" value="THIOREDOXIN"/>
</dbReference>
<name>A0A075WCT1_ARCFL</name>
<dbReference type="EMBL" id="CP006577">
    <property type="protein sequence ID" value="AIG97392.1"/>
    <property type="molecule type" value="Genomic_DNA"/>
</dbReference>
<dbReference type="CDD" id="cd02947">
    <property type="entry name" value="TRX_family"/>
    <property type="match status" value="1"/>
</dbReference>
<evidence type="ECO:0000256" key="1">
    <source>
        <dbReference type="ARBA" id="ARBA00022448"/>
    </source>
</evidence>
<dbReference type="SUPFAM" id="SSF52833">
    <property type="entry name" value="Thioredoxin-like"/>
    <property type="match status" value="1"/>
</dbReference>
<keyword evidence="2" id="KW-0249">Electron transport</keyword>
<reference evidence="7 8" key="1">
    <citation type="submission" date="2013-07" db="EMBL/GenBank/DDBJ databases">
        <title>Genome of Archaeoglobus fulgidus.</title>
        <authorList>
            <person name="Fiebig A."/>
            <person name="Birkeland N.-K."/>
        </authorList>
    </citation>
    <scope>NUCLEOTIDE SEQUENCE [LARGE SCALE GENOMIC DNA]</scope>
    <source>
        <strain evidence="7 8">DSM 8774</strain>
    </source>
</reference>
<accession>A0A075WCT1</accession>
<dbReference type="HOGENOM" id="CLU_090389_10_4_2"/>
<dbReference type="PANTHER" id="PTHR45663:SF11">
    <property type="entry name" value="GEO12009P1"/>
    <property type="match status" value="1"/>
</dbReference>
<protein>
    <submittedName>
        <fullName evidence="7">Thioredoxin</fullName>
    </submittedName>
</protein>
<dbReference type="NCBIfam" id="TIGR01068">
    <property type="entry name" value="thioredoxin"/>
    <property type="match status" value="1"/>
</dbReference>
<dbReference type="InterPro" id="IPR005746">
    <property type="entry name" value="Thioredoxin"/>
</dbReference>
<dbReference type="Proteomes" id="UP000028501">
    <property type="component" value="Chromosome"/>
</dbReference>
<evidence type="ECO:0000313" key="8">
    <source>
        <dbReference type="Proteomes" id="UP000028501"/>
    </source>
</evidence>
<keyword evidence="1" id="KW-0813">Transport</keyword>
<evidence type="ECO:0000256" key="4">
    <source>
        <dbReference type="ARBA" id="ARBA00023284"/>
    </source>
</evidence>
<dbReference type="InterPro" id="IPR013766">
    <property type="entry name" value="Thioredoxin_domain"/>
</dbReference>
<dbReference type="AlphaFoldDB" id="A0A075WCT1"/>
<evidence type="ECO:0000313" key="7">
    <source>
        <dbReference type="EMBL" id="AIG97392.1"/>
    </source>
</evidence>
<dbReference type="InterPro" id="IPR017937">
    <property type="entry name" value="Thioredoxin_CS"/>
</dbReference>